<evidence type="ECO:0000313" key="2">
    <source>
        <dbReference type="Proteomes" id="UP001237642"/>
    </source>
</evidence>
<accession>A0AAD8IDR3</accession>
<proteinExistence type="predicted"/>
<reference evidence="1" key="2">
    <citation type="submission" date="2023-05" db="EMBL/GenBank/DDBJ databases">
        <authorList>
            <person name="Schelkunov M.I."/>
        </authorList>
    </citation>
    <scope>NUCLEOTIDE SEQUENCE</scope>
    <source>
        <strain evidence="1">Hsosn_3</strain>
        <tissue evidence="1">Leaf</tissue>
    </source>
</reference>
<dbReference type="Proteomes" id="UP001237642">
    <property type="component" value="Unassembled WGS sequence"/>
</dbReference>
<dbReference type="EMBL" id="JAUIZM010000005">
    <property type="protein sequence ID" value="KAK1383159.1"/>
    <property type="molecule type" value="Genomic_DNA"/>
</dbReference>
<comment type="caution">
    <text evidence="1">The sequence shown here is derived from an EMBL/GenBank/DDBJ whole genome shotgun (WGS) entry which is preliminary data.</text>
</comment>
<evidence type="ECO:0000313" key="1">
    <source>
        <dbReference type="EMBL" id="KAK1383159.1"/>
    </source>
</evidence>
<name>A0AAD8IDR3_9APIA</name>
<organism evidence="1 2">
    <name type="scientific">Heracleum sosnowskyi</name>
    <dbReference type="NCBI Taxonomy" id="360622"/>
    <lineage>
        <taxon>Eukaryota</taxon>
        <taxon>Viridiplantae</taxon>
        <taxon>Streptophyta</taxon>
        <taxon>Embryophyta</taxon>
        <taxon>Tracheophyta</taxon>
        <taxon>Spermatophyta</taxon>
        <taxon>Magnoliopsida</taxon>
        <taxon>eudicotyledons</taxon>
        <taxon>Gunneridae</taxon>
        <taxon>Pentapetalae</taxon>
        <taxon>asterids</taxon>
        <taxon>campanulids</taxon>
        <taxon>Apiales</taxon>
        <taxon>Apiaceae</taxon>
        <taxon>Apioideae</taxon>
        <taxon>apioid superclade</taxon>
        <taxon>Tordylieae</taxon>
        <taxon>Tordyliinae</taxon>
        <taxon>Heracleum</taxon>
    </lineage>
</organism>
<sequence>MKAYKLRCLNNATRVFEISLKELSEYATSMEAGVHVCFEDFKFKAKEFSKMILVDGIFIIVLIAQNDKHITKVASDLRSPLSEHSWIVSDALHHMLLIENQLPLFFVTELLMKFDGKCHKSRHSRIHDLDSFLTELCSYFKKVGIISTIEKKAKCKSAWHLVVHSNPIRVTGD</sequence>
<gene>
    <name evidence="1" type="ORF">POM88_020894</name>
</gene>
<reference evidence="1" key="1">
    <citation type="submission" date="2023-02" db="EMBL/GenBank/DDBJ databases">
        <title>Genome of toxic invasive species Heracleum sosnowskyi carries increased number of genes despite the absence of recent whole-genome duplications.</title>
        <authorList>
            <person name="Schelkunov M."/>
            <person name="Shtratnikova V."/>
            <person name="Makarenko M."/>
            <person name="Klepikova A."/>
            <person name="Omelchenko D."/>
            <person name="Novikova G."/>
            <person name="Obukhova E."/>
            <person name="Bogdanov V."/>
            <person name="Penin A."/>
            <person name="Logacheva M."/>
        </authorList>
    </citation>
    <scope>NUCLEOTIDE SEQUENCE</scope>
    <source>
        <strain evidence="1">Hsosn_3</strain>
        <tissue evidence="1">Leaf</tissue>
    </source>
</reference>
<dbReference type="PANTHER" id="PTHR31170:SF20">
    <property type="entry name" value="DUF247 DOMAIN PROTEIN"/>
    <property type="match status" value="1"/>
</dbReference>
<protein>
    <submittedName>
        <fullName evidence="1">Uncharacterized protein</fullName>
    </submittedName>
</protein>
<dbReference type="Pfam" id="PF03140">
    <property type="entry name" value="DUF247"/>
    <property type="match status" value="1"/>
</dbReference>
<dbReference type="PANTHER" id="PTHR31170">
    <property type="entry name" value="BNAC04G53230D PROTEIN"/>
    <property type="match status" value="1"/>
</dbReference>
<dbReference type="AlphaFoldDB" id="A0AAD8IDR3"/>
<dbReference type="InterPro" id="IPR004158">
    <property type="entry name" value="DUF247_pln"/>
</dbReference>
<keyword evidence="2" id="KW-1185">Reference proteome</keyword>